<comment type="similarity">
    <text evidence="1">Belongs to the GST superfamily. Zeta family.</text>
</comment>
<gene>
    <name evidence="4" type="primary">maiA</name>
    <name evidence="4" type="ORF">ACG01O_04160</name>
</gene>
<dbReference type="SUPFAM" id="SSF52833">
    <property type="entry name" value="Thioredoxin-like"/>
    <property type="match status" value="1"/>
</dbReference>
<accession>A0ABW7GVE1</accession>
<evidence type="ECO:0000256" key="1">
    <source>
        <dbReference type="ARBA" id="ARBA00010007"/>
    </source>
</evidence>
<name>A0ABW7GVE1_9BURK</name>
<proteinExistence type="inferred from homology"/>
<evidence type="ECO:0000313" key="4">
    <source>
        <dbReference type="EMBL" id="MFG6465797.1"/>
    </source>
</evidence>
<dbReference type="PANTHER" id="PTHR42673:SF4">
    <property type="entry name" value="MALEYLACETOACETATE ISOMERASE"/>
    <property type="match status" value="1"/>
</dbReference>
<dbReference type="InterPro" id="IPR036249">
    <property type="entry name" value="Thioredoxin-like_sf"/>
</dbReference>
<dbReference type="InterPro" id="IPR010987">
    <property type="entry name" value="Glutathione-S-Trfase_C-like"/>
</dbReference>
<sequence length="212" mass="23756">MKLYNYFRSSASWRVRIGLALKGLDYDYVPVHLAKNEQFAEPFANQQVSHLVPALALDDGRWLSQSMAILEYLDDTHPEPPLLPRDPVARAQVRALAQDIGCDIHPLNNLRVLRYLKSDLGQDQDTVDRWYRHWIATGLAIVEQRLQATAGQFSFGDTPTLADCLLVPQVYNAQRFDCPLEAFPTVLRVNATCLALPAFAQTHPSVCPDAAA</sequence>
<dbReference type="InterPro" id="IPR034330">
    <property type="entry name" value="GST_Zeta_C"/>
</dbReference>
<dbReference type="InterPro" id="IPR034333">
    <property type="entry name" value="GST_Zeta_N"/>
</dbReference>
<protein>
    <submittedName>
        <fullName evidence="4">Maleylacetoacetate isomerase</fullName>
        <ecNumber evidence="4">5.2.1.2</ecNumber>
    </submittedName>
</protein>
<evidence type="ECO:0000259" key="3">
    <source>
        <dbReference type="PROSITE" id="PS50405"/>
    </source>
</evidence>
<dbReference type="InterPro" id="IPR005955">
    <property type="entry name" value="GST_Zeta"/>
</dbReference>
<dbReference type="Pfam" id="PF02798">
    <property type="entry name" value="GST_N"/>
    <property type="match status" value="1"/>
</dbReference>
<dbReference type="CDD" id="cd03191">
    <property type="entry name" value="GST_C_Zeta"/>
    <property type="match status" value="1"/>
</dbReference>
<dbReference type="InterPro" id="IPR040079">
    <property type="entry name" value="Glutathione_S-Trfase"/>
</dbReference>
<keyword evidence="4" id="KW-0413">Isomerase</keyword>
<organism evidence="4 5">
    <name type="scientific">Pelomonas baiyunensis</name>
    <dbReference type="NCBI Taxonomy" id="3299026"/>
    <lineage>
        <taxon>Bacteria</taxon>
        <taxon>Pseudomonadati</taxon>
        <taxon>Pseudomonadota</taxon>
        <taxon>Betaproteobacteria</taxon>
        <taxon>Burkholderiales</taxon>
        <taxon>Sphaerotilaceae</taxon>
        <taxon>Roseateles</taxon>
    </lineage>
</organism>
<dbReference type="PROSITE" id="PS50404">
    <property type="entry name" value="GST_NTER"/>
    <property type="match status" value="1"/>
</dbReference>
<dbReference type="InterPro" id="IPR004045">
    <property type="entry name" value="Glutathione_S-Trfase_N"/>
</dbReference>
<dbReference type="InterPro" id="IPR036282">
    <property type="entry name" value="Glutathione-S-Trfase_C_sf"/>
</dbReference>
<dbReference type="PANTHER" id="PTHR42673">
    <property type="entry name" value="MALEYLACETOACETATE ISOMERASE"/>
    <property type="match status" value="1"/>
</dbReference>
<feature type="domain" description="GST N-terminal" evidence="2">
    <location>
        <begin position="1"/>
        <end position="81"/>
    </location>
</feature>
<dbReference type="NCBIfam" id="TIGR01262">
    <property type="entry name" value="maiA"/>
    <property type="match status" value="1"/>
</dbReference>
<evidence type="ECO:0000259" key="2">
    <source>
        <dbReference type="PROSITE" id="PS50404"/>
    </source>
</evidence>
<reference evidence="4 5" key="1">
    <citation type="submission" date="2024-08" db="EMBL/GenBank/DDBJ databases">
        <authorList>
            <person name="Lu H."/>
        </authorList>
    </citation>
    <scope>NUCLEOTIDE SEQUENCE [LARGE SCALE GENOMIC DNA]</scope>
    <source>
        <strain evidence="4 5">BYS87W</strain>
    </source>
</reference>
<dbReference type="Proteomes" id="UP001606303">
    <property type="component" value="Unassembled WGS sequence"/>
</dbReference>
<dbReference type="EC" id="5.2.1.2" evidence="4"/>
<dbReference type="Gene3D" id="3.40.30.10">
    <property type="entry name" value="Glutaredoxin"/>
    <property type="match status" value="1"/>
</dbReference>
<dbReference type="Gene3D" id="1.20.1050.10">
    <property type="match status" value="1"/>
</dbReference>
<dbReference type="SUPFAM" id="SSF47616">
    <property type="entry name" value="GST C-terminal domain-like"/>
    <property type="match status" value="1"/>
</dbReference>
<comment type="caution">
    <text evidence="4">The sequence shown here is derived from an EMBL/GenBank/DDBJ whole genome shotgun (WGS) entry which is preliminary data.</text>
</comment>
<dbReference type="GO" id="GO:0016034">
    <property type="term" value="F:maleylacetoacetate isomerase activity"/>
    <property type="evidence" value="ECO:0007669"/>
    <property type="project" value="UniProtKB-EC"/>
</dbReference>
<dbReference type="SFLD" id="SFLDG00358">
    <property type="entry name" value="Main_(cytGST)"/>
    <property type="match status" value="1"/>
</dbReference>
<keyword evidence="5" id="KW-1185">Reference proteome</keyword>
<dbReference type="PROSITE" id="PS50405">
    <property type="entry name" value="GST_CTER"/>
    <property type="match status" value="1"/>
</dbReference>
<evidence type="ECO:0000313" key="5">
    <source>
        <dbReference type="Proteomes" id="UP001606303"/>
    </source>
</evidence>
<feature type="domain" description="GST C-terminal" evidence="3">
    <location>
        <begin position="86"/>
        <end position="212"/>
    </location>
</feature>
<dbReference type="SFLD" id="SFLDS00019">
    <property type="entry name" value="Glutathione_Transferase_(cytos"/>
    <property type="match status" value="1"/>
</dbReference>
<dbReference type="CDD" id="cd03042">
    <property type="entry name" value="GST_N_Zeta"/>
    <property type="match status" value="1"/>
</dbReference>
<dbReference type="RefSeq" id="WP_394381651.1">
    <property type="nucleotide sequence ID" value="NZ_JBIGIB010000001.1"/>
</dbReference>
<dbReference type="EMBL" id="JBIGIB010000001">
    <property type="protein sequence ID" value="MFG6465797.1"/>
    <property type="molecule type" value="Genomic_DNA"/>
</dbReference>